<comment type="similarity">
    <text evidence="1">Belongs to the membrane fusion protein (MFP) (TC 8.A.1) family.</text>
</comment>
<dbReference type="InterPro" id="IPR058625">
    <property type="entry name" value="MdtA-like_BSH"/>
</dbReference>
<feature type="domain" description="Multidrug resistance protein MdtA-like alpha-helical hairpin" evidence="3">
    <location>
        <begin position="95"/>
        <end position="164"/>
    </location>
</feature>
<keyword evidence="8" id="KW-1185">Reference proteome</keyword>
<dbReference type="NCBIfam" id="TIGR01730">
    <property type="entry name" value="RND_mfp"/>
    <property type="match status" value="1"/>
</dbReference>
<name>A0ABX0H7Y5_9BACT</name>
<evidence type="ECO:0000256" key="2">
    <source>
        <dbReference type="SAM" id="Coils"/>
    </source>
</evidence>
<proteinExistence type="inferred from homology"/>
<dbReference type="Gene3D" id="2.40.420.20">
    <property type="match status" value="1"/>
</dbReference>
<accession>A0ABX0H7Y5</accession>
<evidence type="ECO:0000313" key="8">
    <source>
        <dbReference type="Proteomes" id="UP000649799"/>
    </source>
</evidence>
<dbReference type="Pfam" id="PF25989">
    <property type="entry name" value="YknX_C"/>
    <property type="match status" value="1"/>
</dbReference>
<evidence type="ECO:0000259" key="3">
    <source>
        <dbReference type="Pfam" id="PF25876"/>
    </source>
</evidence>
<dbReference type="PANTHER" id="PTHR30158">
    <property type="entry name" value="ACRA/E-RELATED COMPONENT OF DRUG EFFLUX TRANSPORTER"/>
    <property type="match status" value="1"/>
</dbReference>
<reference evidence="7 8" key="1">
    <citation type="submission" date="2020-03" db="EMBL/GenBank/DDBJ databases">
        <title>Cyclobacterium plantarum sp. nov., a marine bacterium isolated from a coastal-marine wetland.</title>
        <authorList>
            <person name="Sanchez-Porro C."/>
            <person name="Ventosa A."/>
            <person name="Amoozegar M."/>
        </authorList>
    </citation>
    <scope>NUCLEOTIDE SEQUENCE [LARGE SCALE GENOMIC DNA]</scope>
    <source>
        <strain evidence="7 8">GBPx2</strain>
    </source>
</reference>
<evidence type="ECO:0000259" key="6">
    <source>
        <dbReference type="Pfam" id="PF25989"/>
    </source>
</evidence>
<dbReference type="InterPro" id="IPR058637">
    <property type="entry name" value="YknX-like_C"/>
</dbReference>
<organism evidence="7 8">
    <name type="scientific">Cyclobacterium plantarum</name>
    <dbReference type="NCBI Taxonomy" id="2716263"/>
    <lineage>
        <taxon>Bacteria</taxon>
        <taxon>Pseudomonadati</taxon>
        <taxon>Bacteroidota</taxon>
        <taxon>Cytophagia</taxon>
        <taxon>Cytophagales</taxon>
        <taxon>Cyclobacteriaceae</taxon>
        <taxon>Cyclobacterium</taxon>
    </lineage>
</organism>
<dbReference type="Proteomes" id="UP000649799">
    <property type="component" value="Unassembled WGS sequence"/>
</dbReference>
<keyword evidence="2" id="KW-0175">Coiled coil</keyword>
<feature type="domain" description="Multidrug resistance protein MdtA-like barrel-sandwich hybrid" evidence="4">
    <location>
        <begin position="55"/>
        <end position="195"/>
    </location>
</feature>
<feature type="domain" description="Multidrug resistance protein MdtA-like beta-barrel" evidence="5">
    <location>
        <begin position="200"/>
        <end position="285"/>
    </location>
</feature>
<dbReference type="EMBL" id="JAANYN010000005">
    <property type="protein sequence ID" value="NHE57989.1"/>
    <property type="molecule type" value="Genomic_DNA"/>
</dbReference>
<feature type="domain" description="YknX-like C-terminal permuted SH3-like" evidence="6">
    <location>
        <begin position="292"/>
        <end position="359"/>
    </location>
</feature>
<protein>
    <submittedName>
        <fullName evidence="7">Efflux RND transporter periplasmic adaptor subunit</fullName>
    </submittedName>
</protein>
<dbReference type="InterPro" id="IPR006143">
    <property type="entry name" value="RND_pump_MFP"/>
</dbReference>
<dbReference type="Pfam" id="PF25944">
    <property type="entry name" value="Beta-barrel_RND"/>
    <property type="match status" value="1"/>
</dbReference>
<dbReference type="InterPro" id="IPR058624">
    <property type="entry name" value="MdtA-like_HH"/>
</dbReference>
<dbReference type="Pfam" id="PF25917">
    <property type="entry name" value="BSH_RND"/>
    <property type="match status" value="1"/>
</dbReference>
<dbReference type="RefSeq" id="WP_166147949.1">
    <property type="nucleotide sequence ID" value="NZ_JAANYN010000005.1"/>
</dbReference>
<dbReference type="Gene3D" id="2.40.50.100">
    <property type="match status" value="1"/>
</dbReference>
<evidence type="ECO:0000259" key="5">
    <source>
        <dbReference type="Pfam" id="PF25944"/>
    </source>
</evidence>
<dbReference type="Gene3D" id="2.40.30.170">
    <property type="match status" value="1"/>
</dbReference>
<evidence type="ECO:0000259" key="4">
    <source>
        <dbReference type="Pfam" id="PF25917"/>
    </source>
</evidence>
<comment type="caution">
    <text evidence="7">The sequence shown here is derived from an EMBL/GenBank/DDBJ whole genome shotgun (WGS) entry which is preliminary data.</text>
</comment>
<dbReference type="InterPro" id="IPR058626">
    <property type="entry name" value="MdtA-like_b-barrel"/>
</dbReference>
<evidence type="ECO:0000256" key="1">
    <source>
        <dbReference type="ARBA" id="ARBA00009477"/>
    </source>
</evidence>
<dbReference type="Pfam" id="PF25876">
    <property type="entry name" value="HH_MFP_RND"/>
    <property type="match status" value="1"/>
</dbReference>
<sequence length="366" mass="40936">MKTKQLLIGLLLLQYSCNKKHDTESQATRVESEKVKKELIQLTDQYPAVAVALQEVELRADVSGYITNILFKDGQKVKKGQLLYEIDKSRYQATLKQSESRLKIAASNLQRVQRDMERYEKLREGNAIATQVYDNALTDLRNAELEMMAAQGQVDNDLTNLQYASVRAPFDGTIGFSSVRLGALVNQGETLLNVISSNDPIGIDFFAGEKKLSKFRNLMEDKEGVIADSTFMISLPDGESHPYPGTLENMDRAISRETGTLQIRLHFPNPDQNLKPGLSTTLRVKSINGDSVLTIPHKATMEQMGEISVFVIENDTAKEQKIELGRKFKDRVIVEKGLAEGQEIIVSGMQKLSNGNKITTQNRNPE</sequence>
<feature type="coiled-coil region" evidence="2">
    <location>
        <begin position="95"/>
        <end position="153"/>
    </location>
</feature>
<evidence type="ECO:0000313" key="7">
    <source>
        <dbReference type="EMBL" id="NHE57989.1"/>
    </source>
</evidence>
<dbReference type="SUPFAM" id="SSF111369">
    <property type="entry name" value="HlyD-like secretion proteins"/>
    <property type="match status" value="1"/>
</dbReference>
<gene>
    <name evidence="7" type="ORF">G9Q97_14335</name>
</gene>
<dbReference type="Gene3D" id="1.10.287.470">
    <property type="entry name" value="Helix hairpin bin"/>
    <property type="match status" value="1"/>
</dbReference>